<comment type="caution">
    <text evidence="1">The sequence shown here is derived from an EMBL/GenBank/DDBJ whole genome shotgun (WGS) entry which is preliminary data.</text>
</comment>
<dbReference type="Proteomes" id="UP000437017">
    <property type="component" value="Unassembled WGS sequence"/>
</dbReference>
<proteinExistence type="predicted"/>
<dbReference type="AlphaFoldDB" id="A0A643CBZ2"/>
<evidence type="ECO:0000313" key="2">
    <source>
        <dbReference type="Proteomes" id="UP000437017"/>
    </source>
</evidence>
<evidence type="ECO:0000313" key="1">
    <source>
        <dbReference type="EMBL" id="KAB0397642.1"/>
    </source>
</evidence>
<reference evidence="1 2" key="1">
    <citation type="journal article" date="2019" name="PLoS ONE">
        <title>Genomic analyses reveal an absence of contemporary introgressive admixture between fin whales and blue whales, despite known hybrids.</title>
        <authorList>
            <person name="Westbury M.V."/>
            <person name="Petersen B."/>
            <person name="Lorenzen E.D."/>
        </authorList>
    </citation>
    <scope>NUCLEOTIDE SEQUENCE [LARGE SCALE GENOMIC DNA]</scope>
    <source>
        <strain evidence="1">FinWhale-01</strain>
    </source>
</reference>
<protein>
    <submittedName>
        <fullName evidence="1">Uncharacterized protein</fullName>
    </submittedName>
</protein>
<feature type="non-terminal residue" evidence="1">
    <location>
        <position position="1"/>
    </location>
</feature>
<accession>A0A643CBZ2</accession>
<dbReference type="EMBL" id="SGJD01001932">
    <property type="protein sequence ID" value="KAB0397642.1"/>
    <property type="molecule type" value="Genomic_DNA"/>
</dbReference>
<name>A0A643CBZ2_BALPH</name>
<gene>
    <name evidence="1" type="ORF">E2I00_011417</name>
</gene>
<organism evidence="1 2">
    <name type="scientific">Balaenoptera physalus</name>
    <name type="common">Fin whale</name>
    <name type="synonym">Balaena physalus</name>
    <dbReference type="NCBI Taxonomy" id="9770"/>
    <lineage>
        <taxon>Eukaryota</taxon>
        <taxon>Metazoa</taxon>
        <taxon>Chordata</taxon>
        <taxon>Craniata</taxon>
        <taxon>Vertebrata</taxon>
        <taxon>Euteleostomi</taxon>
        <taxon>Mammalia</taxon>
        <taxon>Eutheria</taxon>
        <taxon>Laurasiatheria</taxon>
        <taxon>Artiodactyla</taxon>
        <taxon>Whippomorpha</taxon>
        <taxon>Cetacea</taxon>
        <taxon>Mysticeti</taxon>
        <taxon>Balaenopteridae</taxon>
        <taxon>Balaenoptera</taxon>
    </lineage>
</organism>
<keyword evidence="2" id="KW-1185">Reference proteome</keyword>
<sequence>TSRFDANASQILKIINITAISEVNEPMDETIGSPPPAGSKMVVFGFRSVNSIVILAANTGNDNSSNTAHGLGFQLRVDIQFSLYRHRLQLLMMQVVVGRRVEVIRSLYDLYGERLYRVPQHSWD</sequence>